<feature type="region of interest" description="Disordered" evidence="6">
    <location>
        <begin position="17"/>
        <end position="41"/>
    </location>
</feature>
<dbReference type="Proteomes" id="UP000320239">
    <property type="component" value="Unassembled WGS sequence"/>
</dbReference>
<evidence type="ECO:0000259" key="7">
    <source>
        <dbReference type="PROSITE" id="PS51898"/>
    </source>
</evidence>
<dbReference type="SUPFAM" id="SSF56349">
    <property type="entry name" value="DNA breaking-rejoining enzymes"/>
    <property type="match status" value="1"/>
</dbReference>
<dbReference type="GO" id="GO:0006310">
    <property type="term" value="P:DNA recombination"/>
    <property type="evidence" value="ECO:0007669"/>
    <property type="project" value="UniProtKB-KW"/>
</dbReference>
<dbReference type="PANTHER" id="PTHR30629">
    <property type="entry name" value="PROPHAGE INTEGRASE"/>
    <property type="match status" value="1"/>
</dbReference>
<feature type="domain" description="Core-binding (CB)" evidence="8">
    <location>
        <begin position="58"/>
        <end position="137"/>
    </location>
</feature>
<keyword evidence="4" id="KW-0233">DNA recombination</keyword>
<evidence type="ECO:0000256" key="6">
    <source>
        <dbReference type="SAM" id="MobiDB-lite"/>
    </source>
</evidence>
<reference evidence="9 10" key="1">
    <citation type="submission" date="2019-06" db="EMBL/GenBank/DDBJ databases">
        <title>Sequencing the genomes of 1000 actinobacteria strains.</title>
        <authorList>
            <person name="Klenk H.-P."/>
        </authorList>
    </citation>
    <scope>NUCLEOTIDE SEQUENCE [LARGE SCALE GENOMIC DNA]</scope>
    <source>
        <strain evidence="9 10">DSM 43866</strain>
    </source>
</reference>
<evidence type="ECO:0000256" key="5">
    <source>
        <dbReference type="PROSITE-ProRule" id="PRU01248"/>
    </source>
</evidence>
<evidence type="ECO:0000313" key="10">
    <source>
        <dbReference type="Proteomes" id="UP000320239"/>
    </source>
</evidence>
<accession>A0A561VSG5</accession>
<dbReference type="Pfam" id="PF00589">
    <property type="entry name" value="Phage_integrase"/>
    <property type="match status" value="1"/>
</dbReference>
<keyword evidence="3 5" id="KW-0238">DNA-binding</keyword>
<sequence length="368" mass="41300">MAWVEKRGDGYRVRYRRPDGRVGTDSTHASKKAAQTRATAVDAEQQQDTYIDPSSGKITLREWADMWLKIHRVSATTTAKYNSYLKNHILPAFGDTSLNAITRMRVKSWVNEVGEGRASSTVVDILALFSMLMGEAVEERRISANPCRRLRPSADHRPERPWATPAQVLAIANHLKPAEAHLVITAAYTGMRWGELVGLQRHNCKLDDALIYVDPDVGALHEVSGKLELGSPKTPAAVRPILLPPFLVARLREHLESHDNSHVFVGEDGGLYRRSNFSRRFWRPATDGSPDGLVAPVIPGMHFHDLRHTHKTWMIEDSVPEAAQAKRLGHRLPGVRGIYSHVTPVVEQRLVDGLQKRWESTAKPEPER</sequence>
<dbReference type="InterPro" id="IPR013762">
    <property type="entry name" value="Integrase-like_cat_sf"/>
</dbReference>
<keyword evidence="2" id="KW-0229">DNA integration</keyword>
<name>A0A561VSG5_ACTTI</name>
<dbReference type="AlphaFoldDB" id="A0A561VSG5"/>
<evidence type="ECO:0000256" key="2">
    <source>
        <dbReference type="ARBA" id="ARBA00022908"/>
    </source>
</evidence>
<evidence type="ECO:0000313" key="9">
    <source>
        <dbReference type="EMBL" id="TWG14541.1"/>
    </source>
</evidence>
<evidence type="ECO:0000256" key="4">
    <source>
        <dbReference type="ARBA" id="ARBA00023172"/>
    </source>
</evidence>
<dbReference type="InterPro" id="IPR004107">
    <property type="entry name" value="Integrase_SAM-like_N"/>
</dbReference>
<comment type="caution">
    <text evidence="9">The sequence shown here is derived from an EMBL/GenBank/DDBJ whole genome shotgun (WGS) entry which is preliminary data.</text>
</comment>
<proteinExistence type="inferred from homology"/>
<dbReference type="Gene3D" id="1.10.150.130">
    <property type="match status" value="1"/>
</dbReference>
<dbReference type="InterPro" id="IPR010998">
    <property type="entry name" value="Integrase_recombinase_N"/>
</dbReference>
<dbReference type="PROSITE" id="PS51898">
    <property type="entry name" value="TYR_RECOMBINASE"/>
    <property type="match status" value="1"/>
</dbReference>
<dbReference type="InterPro" id="IPR044068">
    <property type="entry name" value="CB"/>
</dbReference>
<evidence type="ECO:0000259" key="8">
    <source>
        <dbReference type="PROSITE" id="PS51900"/>
    </source>
</evidence>
<dbReference type="GO" id="GO:0003677">
    <property type="term" value="F:DNA binding"/>
    <property type="evidence" value="ECO:0007669"/>
    <property type="project" value="UniProtKB-UniRule"/>
</dbReference>
<evidence type="ECO:0000256" key="1">
    <source>
        <dbReference type="ARBA" id="ARBA00008857"/>
    </source>
</evidence>
<dbReference type="InterPro" id="IPR002104">
    <property type="entry name" value="Integrase_catalytic"/>
</dbReference>
<dbReference type="Gene3D" id="1.10.443.10">
    <property type="entry name" value="Intergrase catalytic core"/>
    <property type="match status" value="1"/>
</dbReference>
<dbReference type="InterPro" id="IPR011010">
    <property type="entry name" value="DNA_brk_join_enz"/>
</dbReference>
<dbReference type="EMBL" id="VIWY01000004">
    <property type="protein sequence ID" value="TWG14541.1"/>
    <property type="molecule type" value="Genomic_DNA"/>
</dbReference>
<dbReference type="InterPro" id="IPR050808">
    <property type="entry name" value="Phage_Integrase"/>
</dbReference>
<evidence type="ECO:0000256" key="3">
    <source>
        <dbReference type="ARBA" id="ARBA00023125"/>
    </source>
</evidence>
<dbReference type="PANTHER" id="PTHR30629:SF2">
    <property type="entry name" value="PROPHAGE INTEGRASE INTS-RELATED"/>
    <property type="match status" value="1"/>
</dbReference>
<protein>
    <submittedName>
        <fullName evidence="9">Site-specific recombinase XerD</fullName>
    </submittedName>
</protein>
<keyword evidence="10" id="KW-1185">Reference proteome</keyword>
<dbReference type="GO" id="GO:0015074">
    <property type="term" value="P:DNA integration"/>
    <property type="evidence" value="ECO:0007669"/>
    <property type="project" value="UniProtKB-KW"/>
</dbReference>
<dbReference type="Pfam" id="PF14659">
    <property type="entry name" value="Phage_int_SAM_3"/>
    <property type="match status" value="1"/>
</dbReference>
<comment type="similarity">
    <text evidence="1">Belongs to the 'phage' integrase family.</text>
</comment>
<feature type="domain" description="Tyr recombinase" evidence="7">
    <location>
        <begin position="158"/>
        <end position="352"/>
    </location>
</feature>
<organism evidence="9 10">
    <name type="scientific">Actinoplanes teichomyceticus</name>
    <dbReference type="NCBI Taxonomy" id="1867"/>
    <lineage>
        <taxon>Bacteria</taxon>
        <taxon>Bacillati</taxon>
        <taxon>Actinomycetota</taxon>
        <taxon>Actinomycetes</taxon>
        <taxon>Micromonosporales</taxon>
        <taxon>Micromonosporaceae</taxon>
        <taxon>Actinoplanes</taxon>
    </lineage>
</organism>
<dbReference type="RefSeq" id="WP_122980492.1">
    <property type="nucleotide sequence ID" value="NZ_BOMX01000164.1"/>
</dbReference>
<gene>
    <name evidence="9" type="ORF">FHX34_104841</name>
</gene>
<dbReference type="OrthoDB" id="4529782at2"/>
<dbReference type="PROSITE" id="PS51900">
    <property type="entry name" value="CB"/>
    <property type="match status" value="1"/>
</dbReference>